<evidence type="ECO:0000256" key="3">
    <source>
        <dbReference type="ARBA" id="ARBA00022692"/>
    </source>
</evidence>
<feature type="transmembrane region" description="Helical" evidence="6">
    <location>
        <begin position="346"/>
        <end position="369"/>
    </location>
</feature>
<dbReference type="GO" id="GO:0005886">
    <property type="term" value="C:plasma membrane"/>
    <property type="evidence" value="ECO:0007669"/>
    <property type="project" value="UniProtKB-SubCell"/>
</dbReference>
<dbReference type="Proteomes" id="UP000593892">
    <property type="component" value="Chromosome"/>
</dbReference>
<evidence type="ECO:0000256" key="1">
    <source>
        <dbReference type="ARBA" id="ARBA00004651"/>
    </source>
</evidence>
<dbReference type="InterPro" id="IPR050250">
    <property type="entry name" value="Macrolide_Exporter_MacB"/>
</dbReference>
<accession>A0A7S7SN47</accession>
<keyword evidence="5 6" id="KW-0472">Membrane</keyword>
<keyword evidence="4 6" id="KW-1133">Transmembrane helix</keyword>
<dbReference type="InterPro" id="IPR017800">
    <property type="entry name" value="ADOP"/>
</dbReference>
<feature type="transmembrane region" description="Helical" evidence="6">
    <location>
        <begin position="750"/>
        <end position="775"/>
    </location>
</feature>
<reference evidence="9 10" key="1">
    <citation type="submission" date="2020-10" db="EMBL/GenBank/DDBJ databases">
        <title>Complete genome sequence of Paludibaculum fermentans P105T, a facultatively anaerobic acidobacterium capable of dissimilatory Fe(III) reduction.</title>
        <authorList>
            <person name="Dedysh S.N."/>
            <person name="Beletsky A.V."/>
            <person name="Kulichevskaya I.S."/>
            <person name="Mardanov A.V."/>
            <person name="Ravin N.V."/>
        </authorList>
    </citation>
    <scope>NUCLEOTIDE SEQUENCE [LARGE SCALE GENOMIC DNA]</scope>
    <source>
        <strain evidence="9 10">P105</strain>
    </source>
</reference>
<dbReference type="PANTHER" id="PTHR30572">
    <property type="entry name" value="MEMBRANE COMPONENT OF TRANSPORTER-RELATED"/>
    <property type="match status" value="1"/>
</dbReference>
<sequence>MSHLGPNFILDLRVAMRRIRASLGLSSLIVILLALGIALNSTVFALVHALILRPLPVQNPSGLYILTQDVLNLGPRSEQPYSVLEALQQRAASFSQVAGYAELDTACRTPIGPARVRAHVVTGNFFEILGTTPLLGRMLNARDDAEGAAEIPVVLSYPFWRSHFGSDPSVIGRPLTINRHPFTVVGVLREHDNGIQVETTPDLRVPLRAASVLATDPDYASYRKLDFLLFMRLKAGVSPAAARDEAYSLLDATLAEEAGRTGEPAYWRDRPLRLESLETGVSLLRPKLKGGLLILMSGVAALLLIICANAGGLLLAASYARRGEFAVRLALGATGRRLTAQLLTESLLLTGLGCLAGLALSLFATPLLARVLPPLRDLTAATLTVSLDLRLSPPVLALSMALCLVAALMAALPAAVQSAGVDLIGALRSVRTTRRQRLRWALVIVQAALCTLLLSGAGLLTATLKNLRGIHPGFDAARIVTFTLDPSMAGYSDEQGGLLRARLLQAVRRLPGVQAAGFSSRGLMRGTGIKTTVSPAGRRAPRSEFLNTSLNSISEGYFDALGLKILAGRDYQPSDINEKSPQPVVVNQVFARRFFPGQDPIGKLFGTGLDIVAKPEKRILGVVSDAKYRSLREPVPPTIYGFSPVTLKTGGSFVLHVRTFSAPDEIIEPVRRTLAELEPLLPFYEIHTLRAEVDDSLWAERVLAWLSSSFGIAAMALVLMGIYATLAFAVAQARREVGIRMALGAQSADILWLLSARPLLFVLFGAVLGAATFLAASPFFRSLVYGLPAVNPGAIAASILLVSTTSAAATWIAVRAALTTPPAAVLREE</sequence>
<organism evidence="9 10">
    <name type="scientific">Paludibaculum fermentans</name>
    <dbReference type="NCBI Taxonomy" id="1473598"/>
    <lineage>
        <taxon>Bacteria</taxon>
        <taxon>Pseudomonadati</taxon>
        <taxon>Acidobacteriota</taxon>
        <taxon>Terriglobia</taxon>
        <taxon>Bryobacterales</taxon>
        <taxon>Bryobacteraceae</taxon>
        <taxon>Paludibaculum</taxon>
    </lineage>
</organism>
<feature type="transmembrane region" description="Helical" evidence="6">
    <location>
        <begin position="795"/>
        <end position="818"/>
    </location>
</feature>
<keyword evidence="10" id="KW-1185">Reference proteome</keyword>
<evidence type="ECO:0000259" key="7">
    <source>
        <dbReference type="Pfam" id="PF02687"/>
    </source>
</evidence>
<proteinExistence type="predicted"/>
<keyword evidence="2" id="KW-1003">Cell membrane</keyword>
<feature type="transmembrane region" description="Helical" evidence="6">
    <location>
        <begin position="437"/>
        <end position="460"/>
    </location>
</feature>
<comment type="subcellular location">
    <subcellularLocation>
        <location evidence="1">Cell membrane</location>
        <topology evidence="1">Multi-pass membrane protein</topology>
    </subcellularLocation>
</comment>
<feature type="transmembrane region" description="Helical" evidence="6">
    <location>
        <begin position="395"/>
        <end position="416"/>
    </location>
</feature>
<dbReference type="Pfam" id="PF02687">
    <property type="entry name" value="FtsX"/>
    <property type="match status" value="2"/>
</dbReference>
<gene>
    <name evidence="9" type="ORF">IRI77_11785</name>
</gene>
<feature type="domain" description="MacB-like periplasmic core" evidence="8">
    <location>
        <begin position="26"/>
        <end position="245"/>
    </location>
</feature>
<dbReference type="EMBL" id="CP063849">
    <property type="protein sequence ID" value="QOY90593.1"/>
    <property type="molecule type" value="Genomic_DNA"/>
</dbReference>
<dbReference type="InterPro" id="IPR003838">
    <property type="entry name" value="ABC3_permease_C"/>
</dbReference>
<evidence type="ECO:0000256" key="6">
    <source>
        <dbReference type="SAM" id="Phobius"/>
    </source>
</evidence>
<feature type="transmembrane region" description="Helical" evidence="6">
    <location>
        <begin position="702"/>
        <end position="729"/>
    </location>
</feature>
<evidence type="ECO:0000256" key="4">
    <source>
        <dbReference type="ARBA" id="ARBA00022989"/>
    </source>
</evidence>
<evidence type="ECO:0000256" key="2">
    <source>
        <dbReference type="ARBA" id="ARBA00022475"/>
    </source>
</evidence>
<dbReference type="KEGG" id="pfer:IRI77_11785"/>
<keyword evidence="3 6" id="KW-0812">Transmembrane</keyword>
<feature type="transmembrane region" description="Helical" evidence="6">
    <location>
        <begin position="292"/>
        <end position="316"/>
    </location>
</feature>
<dbReference type="AlphaFoldDB" id="A0A7S7SN47"/>
<dbReference type="GO" id="GO:0022857">
    <property type="term" value="F:transmembrane transporter activity"/>
    <property type="evidence" value="ECO:0007669"/>
    <property type="project" value="TreeGrafter"/>
</dbReference>
<dbReference type="InterPro" id="IPR025857">
    <property type="entry name" value="MacB_PCD"/>
</dbReference>
<evidence type="ECO:0000313" key="9">
    <source>
        <dbReference type="EMBL" id="QOY90593.1"/>
    </source>
</evidence>
<evidence type="ECO:0000313" key="10">
    <source>
        <dbReference type="Proteomes" id="UP000593892"/>
    </source>
</evidence>
<dbReference type="PANTHER" id="PTHR30572:SF18">
    <property type="entry name" value="ABC-TYPE MACROLIDE FAMILY EXPORT SYSTEM PERMEASE COMPONENT 2"/>
    <property type="match status" value="1"/>
</dbReference>
<feature type="transmembrane region" description="Helical" evidence="6">
    <location>
        <begin position="21"/>
        <end position="51"/>
    </location>
</feature>
<dbReference type="Pfam" id="PF12704">
    <property type="entry name" value="MacB_PCD"/>
    <property type="match status" value="2"/>
</dbReference>
<feature type="domain" description="ABC3 transporter permease C-terminal" evidence="7">
    <location>
        <begin position="709"/>
        <end position="822"/>
    </location>
</feature>
<name>A0A7S7SN47_PALFE</name>
<evidence type="ECO:0000256" key="5">
    <source>
        <dbReference type="ARBA" id="ARBA00023136"/>
    </source>
</evidence>
<dbReference type="RefSeq" id="WP_194452253.1">
    <property type="nucleotide sequence ID" value="NZ_CP063849.1"/>
</dbReference>
<evidence type="ECO:0000259" key="8">
    <source>
        <dbReference type="Pfam" id="PF12704"/>
    </source>
</evidence>
<feature type="domain" description="ABC3 transporter permease C-terminal" evidence="7">
    <location>
        <begin position="300"/>
        <end position="417"/>
    </location>
</feature>
<dbReference type="NCBIfam" id="TIGR03434">
    <property type="entry name" value="ADOP"/>
    <property type="match status" value="1"/>
</dbReference>
<protein>
    <submittedName>
        <fullName evidence="9">ABC transporter permease</fullName>
    </submittedName>
</protein>
<feature type="domain" description="MacB-like periplasmic core" evidence="8">
    <location>
        <begin position="446"/>
        <end position="625"/>
    </location>
</feature>